<comment type="caution">
    <text evidence="2">The sequence shown here is derived from an EMBL/GenBank/DDBJ whole genome shotgun (WGS) entry which is preliminary data.</text>
</comment>
<organism evidence="2 3">
    <name type="scientific">Paenibacillus vulneris</name>
    <dbReference type="NCBI Taxonomy" id="1133364"/>
    <lineage>
        <taxon>Bacteria</taxon>
        <taxon>Bacillati</taxon>
        <taxon>Bacillota</taxon>
        <taxon>Bacilli</taxon>
        <taxon>Bacillales</taxon>
        <taxon>Paenibacillaceae</taxon>
        <taxon>Paenibacillus</taxon>
    </lineage>
</organism>
<dbReference type="EC" id="2.3.-.-" evidence="2"/>
<dbReference type="SUPFAM" id="SSF55729">
    <property type="entry name" value="Acyl-CoA N-acyltransferases (Nat)"/>
    <property type="match status" value="1"/>
</dbReference>
<protein>
    <submittedName>
        <fullName evidence="2">GNAT family N-acetyltransferase</fullName>
        <ecNumber evidence="2">2.3.-.-</ecNumber>
    </submittedName>
</protein>
<keyword evidence="2" id="KW-0012">Acyltransferase</keyword>
<dbReference type="InterPro" id="IPR016181">
    <property type="entry name" value="Acyl_CoA_acyltransferase"/>
</dbReference>
<evidence type="ECO:0000259" key="1">
    <source>
        <dbReference type="PROSITE" id="PS51186"/>
    </source>
</evidence>
<reference evidence="3" key="1">
    <citation type="journal article" date="2019" name="Int. J. Syst. Evol. Microbiol.">
        <title>The Global Catalogue of Microorganisms (GCM) 10K type strain sequencing project: providing services to taxonomists for standard genome sequencing and annotation.</title>
        <authorList>
            <consortium name="The Broad Institute Genomics Platform"/>
            <consortium name="The Broad Institute Genome Sequencing Center for Infectious Disease"/>
            <person name="Wu L."/>
            <person name="Ma J."/>
        </authorList>
    </citation>
    <scope>NUCLEOTIDE SEQUENCE [LARGE SCALE GENOMIC DNA]</scope>
    <source>
        <strain evidence="3">CCUG 53270</strain>
    </source>
</reference>
<dbReference type="InterPro" id="IPR000182">
    <property type="entry name" value="GNAT_dom"/>
</dbReference>
<proteinExistence type="predicted"/>
<feature type="domain" description="N-acetyltransferase" evidence="1">
    <location>
        <begin position="1"/>
        <end position="135"/>
    </location>
</feature>
<keyword evidence="2" id="KW-0808">Transferase</keyword>
<evidence type="ECO:0000313" key="3">
    <source>
        <dbReference type="Proteomes" id="UP001597180"/>
    </source>
</evidence>
<dbReference type="EMBL" id="JBHTLU010000019">
    <property type="protein sequence ID" value="MFD1221612.1"/>
    <property type="molecule type" value="Genomic_DNA"/>
</dbReference>
<dbReference type="Gene3D" id="3.40.630.30">
    <property type="match status" value="1"/>
</dbReference>
<dbReference type="RefSeq" id="WP_345586311.1">
    <property type="nucleotide sequence ID" value="NZ_BAABJG010000003.1"/>
</dbReference>
<dbReference type="GO" id="GO:0016746">
    <property type="term" value="F:acyltransferase activity"/>
    <property type="evidence" value="ECO:0007669"/>
    <property type="project" value="UniProtKB-KW"/>
</dbReference>
<gene>
    <name evidence="2" type="ORF">ACFQ4B_15955</name>
</gene>
<name>A0ABW3UMQ5_9BACL</name>
<dbReference type="CDD" id="cd04301">
    <property type="entry name" value="NAT_SF"/>
    <property type="match status" value="1"/>
</dbReference>
<keyword evidence="3" id="KW-1185">Reference proteome</keyword>
<evidence type="ECO:0000313" key="2">
    <source>
        <dbReference type="EMBL" id="MFD1221612.1"/>
    </source>
</evidence>
<dbReference type="Pfam" id="PF00583">
    <property type="entry name" value="Acetyltransf_1"/>
    <property type="match status" value="1"/>
</dbReference>
<dbReference type="PANTHER" id="PTHR43259:SF1">
    <property type="entry name" value="N-ACETYLTRANSFERASE DOMAIN-CONTAINING PROTEIN"/>
    <property type="match status" value="1"/>
</dbReference>
<accession>A0ABW3UMQ5</accession>
<dbReference type="PANTHER" id="PTHR43259">
    <property type="entry name" value="SPT10P"/>
    <property type="match status" value="1"/>
</dbReference>
<dbReference type="Proteomes" id="UP001597180">
    <property type="component" value="Unassembled WGS sequence"/>
</dbReference>
<dbReference type="InterPro" id="IPR052829">
    <property type="entry name" value="N-acetyltransferase_domain"/>
</dbReference>
<dbReference type="PROSITE" id="PS51186">
    <property type="entry name" value="GNAT"/>
    <property type="match status" value="1"/>
</dbReference>
<sequence>MKIQYANDADYDYIKEHDHHVLESLIARKIKEHEIFIIRDQQNVNMGWLRYGYFWDSIPFLNMIWLDEQYRGKGAGKEAVLFWEQRMKERGSGKVMTSTLANEQAQHFYRKLGYKDSGCLLLENEPLEILLVKSI</sequence>